<keyword evidence="2" id="KW-1185">Reference proteome</keyword>
<dbReference type="Proteomes" id="UP000324222">
    <property type="component" value="Unassembled WGS sequence"/>
</dbReference>
<comment type="caution">
    <text evidence="1">The sequence shown here is derived from an EMBL/GenBank/DDBJ whole genome shotgun (WGS) entry which is preliminary data.</text>
</comment>
<name>A0A5B7JJV5_PORTR</name>
<protein>
    <submittedName>
        <fullName evidence="1">Uncharacterized protein</fullName>
    </submittedName>
</protein>
<gene>
    <name evidence="1" type="ORF">E2C01_088442</name>
</gene>
<dbReference type="EMBL" id="VSRR010094458">
    <property type="protein sequence ID" value="MPC93318.1"/>
    <property type="molecule type" value="Genomic_DNA"/>
</dbReference>
<evidence type="ECO:0000313" key="1">
    <source>
        <dbReference type="EMBL" id="MPC93318.1"/>
    </source>
</evidence>
<accession>A0A5B7JJV5</accession>
<reference evidence="1 2" key="1">
    <citation type="submission" date="2019-05" db="EMBL/GenBank/DDBJ databases">
        <title>Another draft genome of Portunus trituberculatus and its Hox gene families provides insights of decapod evolution.</title>
        <authorList>
            <person name="Jeong J.-H."/>
            <person name="Song I."/>
            <person name="Kim S."/>
            <person name="Choi T."/>
            <person name="Kim D."/>
            <person name="Ryu S."/>
            <person name="Kim W."/>
        </authorList>
    </citation>
    <scope>NUCLEOTIDE SEQUENCE [LARGE SCALE GENOMIC DNA]</scope>
    <source>
        <tissue evidence="1">Muscle</tissue>
    </source>
</reference>
<proteinExistence type="predicted"/>
<dbReference type="AlphaFoldDB" id="A0A5B7JJV5"/>
<sequence length="80" mass="8698">MNGGEANGKEVQLKAAAATSPAKWHYAVIPWETRAREPLHSTGHRRPKAVHCILMCAAPCTTLTLSLNARFSTKKVEAQS</sequence>
<organism evidence="1 2">
    <name type="scientific">Portunus trituberculatus</name>
    <name type="common">Swimming crab</name>
    <name type="synonym">Neptunus trituberculatus</name>
    <dbReference type="NCBI Taxonomy" id="210409"/>
    <lineage>
        <taxon>Eukaryota</taxon>
        <taxon>Metazoa</taxon>
        <taxon>Ecdysozoa</taxon>
        <taxon>Arthropoda</taxon>
        <taxon>Crustacea</taxon>
        <taxon>Multicrustacea</taxon>
        <taxon>Malacostraca</taxon>
        <taxon>Eumalacostraca</taxon>
        <taxon>Eucarida</taxon>
        <taxon>Decapoda</taxon>
        <taxon>Pleocyemata</taxon>
        <taxon>Brachyura</taxon>
        <taxon>Eubrachyura</taxon>
        <taxon>Portunoidea</taxon>
        <taxon>Portunidae</taxon>
        <taxon>Portuninae</taxon>
        <taxon>Portunus</taxon>
    </lineage>
</organism>
<evidence type="ECO:0000313" key="2">
    <source>
        <dbReference type="Proteomes" id="UP000324222"/>
    </source>
</evidence>